<evidence type="ECO:0000256" key="1">
    <source>
        <dbReference type="SAM" id="MobiDB-lite"/>
    </source>
</evidence>
<protein>
    <submittedName>
        <fullName evidence="2">Gag protein</fullName>
    </submittedName>
</protein>
<reference evidence="2" key="1">
    <citation type="journal article" date="2002" name="Genome Biol.">
        <title>The transposable elements of the Drosophila melanogaster euchromatin: a genomics perspective.</title>
        <authorList>
            <person name="Kaminker J.S."/>
            <person name="Bergman C.M."/>
            <person name="Kronmiller B."/>
            <person name="Carlson J."/>
            <person name="Svirskas R."/>
            <person name="Patel S."/>
            <person name="Frise E."/>
            <person name="Wheeler D.A."/>
            <person name="Lewis S.E."/>
            <person name="Rubin G.M."/>
            <person name="Ashburner M."/>
            <person name="Celniker S.E."/>
        </authorList>
    </citation>
    <scope>NUCLEOTIDE SEQUENCE</scope>
</reference>
<evidence type="ECO:0000313" key="3">
    <source>
        <dbReference type="FlyBase" id="FBgn0063916"/>
    </source>
</evidence>
<accession>Q8IT57</accession>
<gene>
    <name evidence="3" type="primary">gag</name>
</gene>
<proteinExistence type="predicted"/>
<dbReference type="AlphaFoldDB" id="Q8IT57"/>
<evidence type="ECO:0000313" key="2">
    <source>
        <dbReference type="EMBL" id="AAN34650.1"/>
    </source>
</evidence>
<name>Q8IT57_DROME</name>
<feature type="region of interest" description="Disordered" evidence="1">
    <location>
        <begin position="305"/>
        <end position="328"/>
    </location>
</feature>
<dbReference type="EMBL" id="AF541948">
    <property type="protein sequence ID" value="AAN34650.1"/>
    <property type="molecule type" value="Genomic_DNA"/>
</dbReference>
<dbReference type="FlyBase" id="FBgn0063916">
    <property type="gene designation" value="McClintock\gag"/>
</dbReference>
<sequence length="427" mass="49593">MAVAAPSPIILSDSNMIQVERQINGVEQFNGDPQTLYTFISRIDFILALYQTTDERQKLTIFGHIERNIAGEVIRTLGVTNLTTWTELRTHLILNYKPQRPNHLLLEDFRNTQFRGNVREFLEEAERRRQILTNKLDLESDTAETTLYNQLIRTSIETLILRLPIHIQLRIVKCEIPNLRSLINILQEKGIYEIATTYKNNTKPVSNPIKSPNNATHRQTTNYYNHTTPFQPSYNAMYQPIRQPISYIPPQLPRTNPNPFSQYQYRQLHPQPNVSVIAQPRPLNRQHTFDQNRPGLSYSNALNTRENITTGGPALKRQRPSDSGQSRMSFDEAHYQEELDQTHQQFNPYMHYGNHPQYPFDLYMPYGPPPNNIPIYYMPYDPPQQHPVGIQEMAEAREEPTEPPMELITEAQTAENFRPQASEQANS</sequence>
<organism evidence="2">
    <name type="scientific">Drosophila melanogaster</name>
    <name type="common">Fruit fly</name>
    <dbReference type="NCBI Taxonomy" id="7227"/>
    <lineage>
        <taxon>Eukaryota</taxon>
        <taxon>Metazoa</taxon>
        <taxon>Ecdysozoa</taxon>
        <taxon>Arthropoda</taxon>
        <taxon>Hexapoda</taxon>
        <taxon>Insecta</taxon>
        <taxon>Pterygota</taxon>
        <taxon>Neoptera</taxon>
        <taxon>Endopterygota</taxon>
        <taxon>Diptera</taxon>
        <taxon>Brachycera</taxon>
        <taxon>Muscomorpha</taxon>
        <taxon>Ephydroidea</taxon>
        <taxon>Drosophilidae</taxon>
        <taxon>Drosophila</taxon>
        <taxon>Sophophora</taxon>
    </lineage>
</organism>